<dbReference type="RefSeq" id="WP_212493125.1">
    <property type="nucleotide sequence ID" value="NZ_JAFCJH010000015.1"/>
</dbReference>
<sequence length="113" mass="12859">MHPAAKLQFARIVDEFARWRTIPEPERPPAPAWWWGPAFELRDVAATLPPGWCRQLRLPEGATWRDGAAVLRRALAGQTMLPWPYDFSRKIASTDSDVRDLHVQPSDDSAFPP</sequence>
<dbReference type="EMBL" id="JAFCJH010000015">
    <property type="protein sequence ID" value="MBR0797059.1"/>
    <property type="molecule type" value="Genomic_DNA"/>
</dbReference>
<accession>A0ABS5FJU3</accession>
<reference evidence="2" key="1">
    <citation type="journal article" date="2021" name="ISME J.">
        <title>Evolutionary origin and ecological implication of a unique nif island in free-living Bradyrhizobium lineages.</title>
        <authorList>
            <person name="Tao J."/>
        </authorList>
    </citation>
    <scope>NUCLEOTIDE SEQUENCE [LARGE SCALE GENOMIC DNA]</scope>
    <source>
        <strain evidence="2">SZCCT0434</strain>
    </source>
</reference>
<organism evidence="1 2">
    <name type="scientific">Bradyrhizobium jicamae</name>
    <dbReference type="NCBI Taxonomy" id="280332"/>
    <lineage>
        <taxon>Bacteria</taxon>
        <taxon>Pseudomonadati</taxon>
        <taxon>Pseudomonadota</taxon>
        <taxon>Alphaproteobacteria</taxon>
        <taxon>Hyphomicrobiales</taxon>
        <taxon>Nitrobacteraceae</taxon>
        <taxon>Bradyrhizobium</taxon>
    </lineage>
</organism>
<keyword evidence="2" id="KW-1185">Reference proteome</keyword>
<proteinExistence type="predicted"/>
<protein>
    <submittedName>
        <fullName evidence="1">Uncharacterized protein</fullName>
    </submittedName>
</protein>
<gene>
    <name evidence="1" type="ORF">JQ615_16830</name>
</gene>
<comment type="caution">
    <text evidence="1">The sequence shown here is derived from an EMBL/GenBank/DDBJ whole genome shotgun (WGS) entry which is preliminary data.</text>
</comment>
<name>A0ABS5FJU3_9BRAD</name>
<evidence type="ECO:0000313" key="1">
    <source>
        <dbReference type="EMBL" id="MBR0797059.1"/>
    </source>
</evidence>
<evidence type="ECO:0000313" key="2">
    <source>
        <dbReference type="Proteomes" id="UP001315278"/>
    </source>
</evidence>
<dbReference type="Proteomes" id="UP001315278">
    <property type="component" value="Unassembled WGS sequence"/>
</dbReference>